<reference evidence="2" key="1">
    <citation type="submission" date="2017-07" db="EMBL/GenBank/DDBJ databases">
        <title>Taro Niue Genome Assembly and Annotation.</title>
        <authorList>
            <person name="Atibalentja N."/>
            <person name="Keating K."/>
            <person name="Fields C.J."/>
        </authorList>
    </citation>
    <scope>NUCLEOTIDE SEQUENCE</scope>
    <source>
        <strain evidence="2">Niue_2</strain>
        <tissue evidence="2">Leaf</tissue>
    </source>
</reference>
<gene>
    <name evidence="2" type="ORF">Taro_009247</name>
</gene>
<sequence length="110" mass="12269">MISPIPRFFASSDSLDCANRWRSPHAKPPSHSDWKSCSTPREISSPESALRDGRKGTGFAEFRYGAKIPPECVYYNTDCHTLQSDVDICSLGVRNRPRGPKSESALRLGR</sequence>
<keyword evidence="3" id="KW-1185">Reference proteome</keyword>
<comment type="caution">
    <text evidence="2">The sequence shown here is derived from an EMBL/GenBank/DDBJ whole genome shotgun (WGS) entry which is preliminary data.</text>
</comment>
<feature type="compositionally biased region" description="Polar residues" evidence="1">
    <location>
        <begin position="35"/>
        <end position="47"/>
    </location>
</feature>
<evidence type="ECO:0000256" key="1">
    <source>
        <dbReference type="SAM" id="MobiDB-lite"/>
    </source>
</evidence>
<evidence type="ECO:0000313" key="3">
    <source>
        <dbReference type="Proteomes" id="UP000652761"/>
    </source>
</evidence>
<dbReference type="EMBL" id="NMUH01000319">
    <property type="protein sequence ID" value="MQL76834.1"/>
    <property type="molecule type" value="Genomic_DNA"/>
</dbReference>
<feature type="region of interest" description="Disordered" evidence="1">
    <location>
        <begin position="20"/>
        <end position="54"/>
    </location>
</feature>
<dbReference type="Proteomes" id="UP000652761">
    <property type="component" value="Unassembled WGS sequence"/>
</dbReference>
<evidence type="ECO:0000313" key="2">
    <source>
        <dbReference type="EMBL" id="MQL76834.1"/>
    </source>
</evidence>
<organism evidence="2 3">
    <name type="scientific">Colocasia esculenta</name>
    <name type="common">Wild taro</name>
    <name type="synonym">Arum esculentum</name>
    <dbReference type="NCBI Taxonomy" id="4460"/>
    <lineage>
        <taxon>Eukaryota</taxon>
        <taxon>Viridiplantae</taxon>
        <taxon>Streptophyta</taxon>
        <taxon>Embryophyta</taxon>
        <taxon>Tracheophyta</taxon>
        <taxon>Spermatophyta</taxon>
        <taxon>Magnoliopsida</taxon>
        <taxon>Liliopsida</taxon>
        <taxon>Araceae</taxon>
        <taxon>Aroideae</taxon>
        <taxon>Colocasieae</taxon>
        <taxon>Colocasia</taxon>
    </lineage>
</organism>
<protein>
    <submittedName>
        <fullName evidence="2">Uncharacterized protein</fullName>
    </submittedName>
</protein>
<dbReference type="AlphaFoldDB" id="A0A843U558"/>
<name>A0A843U558_COLES</name>
<proteinExistence type="predicted"/>
<accession>A0A843U558</accession>